<accession>A0A557NSN3</accession>
<gene>
    <name evidence="1" type="ORF">FOF44_18060</name>
</gene>
<dbReference type="Proteomes" id="UP000319828">
    <property type="component" value="Unassembled WGS sequence"/>
</dbReference>
<dbReference type="InterPro" id="IPR027417">
    <property type="entry name" value="P-loop_NTPase"/>
</dbReference>
<evidence type="ECO:0000313" key="1">
    <source>
        <dbReference type="EMBL" id="TVO31347.1"/>
    </source>
</evidence>
<dbReference type="EMBL" id="VMKJ01000080">
    <property type="protein sequence ID" value="TVO31347.1"/>
    <property type="molecule type" value="Genomic_DNA"/>
</dbReference>
<dbReference type="SUPFAM" id="SSF52540">
    <property type="entry name" value="P-loop containing nucleoside triphosphate hydrolases"/>
    <property type="match status" value="1"/>
</dbReference>
<sequence>MSDYPHLHSSCLNKLTLNPEDRIAEILKPRWIGYPLAHKTLQRFDDLLRHPKVSRMPSLMLIGNTNNGKTDLIKKFCQTHLPSNNENGEHIVAPVIYVQAPPSPNEADLYSVILSSLYERVPSASTSAKRNKTISVLKEIGLKVLCIDELHNSLAGSSIKRQQFLNALKYLGNELSISFIASGTEDLLRAVSIDNQIQNRFQPMLLPRWKLNKDFKQLLCTFESILPLKSPSNLHSTMLCKQIYNLSEGSIGELSTLLNQAAIYALRNNQECITLKTLSDCGYIAPSERNREVSIRL</sequence>
<dbReference type="Gene3D" id="3.40.50.300">
    <property type="entry name" value="P-loop containing nucleotide triphosphate hydrolases"/>
    <property type="match status" value="1"/>
</dbReference>
<evidence type="ECO:0000313" key="2">
    <source>
        <dbReference type="Proteomes" id="UP000319828"/>
    </source>
</evidence>
<comment type="caution">
    <text evidence="1">The sequence shown here is derived from an EMBL/GenBank/DDBJ whole genome shotgun (WGS) entry which is preliminary data.</text>
</comment>
<dbReference type="Pfam" id="PF05621">
    <property type="entry name" value="TniB"/>
    <property type="match status" value="1"/>
</dbReference>
<dbReference type="OrthoDB" id="6058098at2"/>
<protein>
    <submittedName>
        <fullName evidence="1">AAA family ATPase</fullName>
    </submittedName>
</protein>
<proteinExistence type="predicted"/>
<dbReference type="InterPro" id="IPR008868">
    <property type="entry name" value="TniB"/>
</dbReference>
<name>A0A557NSN3_9VIBR</name>
<dbReference type="AlphaFoldDB" id="A0A557NSN3"/>
<organism evidence="1 2">
    <name type="scientific">Vibrio algivorus</name>
    <dbReference type="NCBI Taxonomy" id="1667024"/>
    <lineage>
        <taxon>Bacteria</taxon>
        <taxon>Pseudomonadati</taxon>
        <taxon>Pseudomonadota</taxon>
        <taxon>Gammaproteobacteria</taxon>
        <taxon>Vibrionales</taxon>
        <taxon>Vibrionaceae</taxon>
        <taxon>Vibrio</taxon>
    </lineage>
</organism>
<dbReference type="RefSeq" id="WP_144389276.1">
    <property type="nucleotide sequence ID" value="NZ_CANNCB010000072.1"/>
</dbReference>
<reference evidence="1 2" key="1">
    <citation type="submission" date="2019-07" db="EMBL/GenBank/DDBJ databases">
        <title>The draft genome sequence of Vibrio algivorus M1486.</title>
        <authorList>
            <person name="Meng X."/>
        </authorList>
    </citation>
    <scope>NUCLEOTIDE SEQUENCE [LARGE SCALE GENOMIC DNA]</scope>
    <source>
        <strain evidence="1 2">M1486</strain>
    </source>
</reference>